<organism evidence="2">
    <name type="scientific">Pseudomonas phage vB_PaeP_HTN1</name>
    <dbReference type="NCBI Taxonomy" id="3236646"/>
    <lineage>
        <taxon>Viruses</taxon>
    </lineage>
</organism>
<feature type="coiled-coil region" evidence="1">
    <location>
        <begin position="18"/>
        <end position="66"/>
    </location>
</feature>
<accession>A0AB39AHZ6</accession>
<dbReference type="EMBL" id="PP916318">
    <property type="protein sequence ID" value="XDG30343.1"/>
    <property type="molecule type" value="Genomic_DNA"/>
</dbReference>
<reference evidence="2" key="2">
    <citation type="submission" date="2024-08" db="EMBL/GenBank/DDBJ databases">
        <title>Characterization of Pseudomonas aeruginosa phages for therapeutic use.</title>
        <authorList>
            <person name="Nour El-Din H."/>
        </authorList>
    </citation>
    <scope>NUCLEOTIDE SEQUENCE</scope>
</reference>
<evidence type="ECO:0000313" key="2">
    <source>
        <dbReference type="EMBL" id="XDG30343.1"/>
    </source>
</evidence>
<keyword evidence="1" id="KW-0175">Coiled coil</keyword>
<protein>
    <submittedName>
        <fullName evidence="2">Uncharacterized protein</fullName>
    </submittedName>
</protein>
<sequence length="83" mass="9490">MTLSMYSGLATRWCTMTKAELEDLLTEMEGQLAKSEAKLATFKKAALEAKERLEMLEAMLDLVDQRSSVFYGDWRGYEERSKG</sequence>
<gene>
    <name evidence="2" type="ORF">ABKQ52_26</name>
</gene>
<reference evidence="2" key="1">
    <citation type="submission" date="2024-06" db="EMBL/GenBank/DDBJ databases">
        <authorList>
            <person name="Peters D.L."/>
        </authorList>
    </citation>
    <scope>NUCLEOTIDE SEQUENCE</scope>
</reference>
<proteinExistence type="predicted"/>
<evidence type="ECO:0000256" key="1">
    <source>
        <dbReference type="SAM" id="Coils"/>
    </source>
</evidence>
<name>A0AB39AHZ6_9VIRU</name>